<sequence>MEFYWTGHTHHHGAGIMVGRKRPLIFHSVYPEFTAHPVCVLVLGAEEKEKRRDRGRGGRVERLHRRKEGATNVSVKAEGTPKVVAFKQAVYGERLLKSVFERGRRSRVRVPYGRSGAVSAEAPYLKIKAGSNPSPVSLGDEGDASRALSPARHSCGIVPPVPVLNLIFLIVSMYKMLKHTTSLKPDSSRMENIK</sequence>
<organism evidence="1 2">
    <name type="scientific">Albula glossodonta</name>
    <name type="common">roundjaw bonefish</name>
    <dbReference type="NCBI Taxonomy" id="121402"/>
    <lineage>
        <taxon>Eukaryota</taxon>
        <taxon>Metazoa</taxon>
        <taxon>Chordata</taxon>
        <taxon>Craniata</taxon>
        <taxon>Vertebrata</taxon>
        <taxon>Euteleostomi</taxon>
        <taxon>Actinopterygii</taxon>
        <taxon>Neopterygii</taxon>
        <taxon>Teleostei</taxon>
        <taxon>Albuliformes</taxon>
        <taxon>Albulidae</taxon>
        <taxon>Albula</taxon>
    </lineage>
</organism>
<evidence type="ECO:0000313" key="1">
    <source>
        <dbReference type="EMBL" id="KAG9343190.1"/>
    </source>
</evidence>
<dbReference type="Proteomes" id="UP000824540">
    <property type="component" value="Unassembled WGS sequence"/>
</dbReference>
<dbReference type="EMBL" id="JAFBMS010000024">
    <property type="protein sequence ID" value="KAG9343190.1"/>
    <property type="molecule type" value="Genomic_DNA"/>
</dbReference>
<gene>
    <name evidence="1" type="ORF">JZ751_014169</name>
</gene>
<protein>
    <submittedName>
        <fullName evidence="1">Uncharacterized protein</fullName>
    </submittedName>
</protein>
<accession>A0A8T2NVA8</accession>
<dbReference type="AlphaFoldDB" id="A0A8T2NVA8"/>
<evidence type="ECO:0000313" key="2">
    <source>
        <dbReference type="Proteomes" id="UP000824540"/>
    </source>
</evidence>
<reference evidence="1" key="1">
    <citation type="thesis" date="2021" institute="BYU ScholarsArchive" country="Provo, UT, USA">
        <title>Applications of and Algorithms for Genome Assembly and Genomic Analyses with an Emphasis on Marine Teleosts.</title>
        <authorList>
            <person name="Pickett B.D."/>
        </authorList>
    </citation>
    <scope>NUCLEOTIDE SEQUENCE</scope>
    <source>
        <strain evidence="1">HI-2016</strain>
    </source>
</reference>
<comment type="caution">
    <text evidence="1">The sequence shown here is derived from an EMBL/GenBank/DDBJ whole genome shotgun (WGS) entry which is preliminary data.</text>
</comment>
<keyword evidence="2" id="KW-1185">Reference proteome</keyword>
<proteinExistence type="predicted"/>
<name>A0A8T2NVA8_9TELE</name>